<dbReference type="EMBL" id="JATN01000286">
    <property type="protein sequence ID" value="EUC67279.1"/>
    <property type="molecule type" value="Genomic_DNA"/>
</dbReference>
<dbReference type="OrthoDB" id="3239931at2759"/>
<dbReference type="AlphaFoldDB" id="X8JUA2"/>
<dbReference type="Proteomes" id="UP000030108">
    <property type="component" value="Unassembled WGS sequence"/>
</dbReference>
<protein>
    <submittedName>
        <fullName evidence="1">Uncharacterized protein</fullName>
    </submittedName>
</protein>
<name>X8JUA2_9AGAM</name>
<gene>
    <name evidence="1" type="ORF">RSOL_501020</name>
</gene>
<evidence type="ECO:0000313" key="1">
    <source>
        <dbReference type="EMBL" id="EUC67279.1"/>
    </source>
</evidence>
<comment type="caution">
    <text evidence="1">The sequence shown here is derived from an EMBL/GenBank/DDBJ whole genome shotgun (WGS) entry which is preliminary data.</text>
</comment>
<evidence type="ECO:0000313" key="2">
    <source>
        <dbReference type="Proteomes" id="UP000030108"/>
    </source>
</evidence>
<feature type="non-terminal residue" evidence="1">
    <location>
        <position position="189"/>
    </location>
</feature>
<sequence length="189" mass="21914">MDAIDDNGAMDEPGVAIPKKSIKTGLRSINLHVARFITTKTCRIKVLDNIFKNPEHISCYESGTCDLCVARRARDEAASEVDTRTQDRALKREEIEKELNERGEEIVEPKQKRAPRADNRTGKELERFVDRLKQWRHKTFRAKAETRSVGIEDIATYKVIERQCFPWLLQLDRLLPWFEGESLRCADLE</sequence>
<accession>X8JUA2</accession>
<organism evidence="1 2">
    <name type="scientific">Rhizoctonia solani AG-3 Rhs1AP</name>
    <dbReference type="NCBI Taxonomy" id="1086054"/>
    <lineage>
        <taxon>Eukaryota</taxon>
        <taxon>Fungi</taxon>
        <taxon>Dikarya</taxon>
        <taxon>Basidiomycota</taxon>
        <taxon>Agaricomycotina</taxon>
        <taxon>Agaricomycetes</taxon>
        <taxon>Cantharellales</taxon>
        <taxon>Ceratobasidiaceae</taxon>
        <taxon>Rhizoctonia</taxon>
    </lineage>
</organism>
<proteinExistence type="predicted"/>
<reference evidence="2" key="1">
    <citation type="journal article" date="2014" name="Genome Announc.">
        <title>Draft genome sequence of the plant-pathogenic soil fungus Rhizoctonia solani anastomosis group 3 strain Rhs1AP.</title>
        <authorList>
            <person name="Cubeta M.A."/>
            <person name="Thomas E."/>
            <person name="Dean R.A."/>
            <person name="Jabaji S."/>
            <person name="Neate S.M."/>
            <person name="Tavantzis S."/>
            <person name="Toda T."/>
            <person name="Vilgalys R."/>
            <person name="Bharathan N."/>
            <person name="Fedorova-Abrams N."/>
            <person name="Pakala S.B."/>
            <person name="Pakala S.M."/>
            <person name="Zafar N."/>
            <person name="Joardar V."/>
            <person name="Losada L."/>
            <person name="Nierman W.C."/>
        </authorList>
    </citation>
    <scope>NUCLEOTIDE SEQUENCE [LARGE SCALE GENOMIC DNA]</scope>
    <source>
        <strain evidence="2">AG-3</strain>
    </source>
</reference>